<accession>A0A699UVN7</accession>
<evidence type="ECO:0008006" key="2">
    <source>
        <dbReference type="Google" id="ProtNLM"/>
    </source>
</evidence>
<feature type="non-terminal residue" evidence="1">
    <location>
        <position position="1"/>
    </location>
</feature>
<proteinExistence type="predicted"/>
<feature type="non-terminal residue" evidence="1">
    <location>
        <position position="135"/>
    </location>
</feature>
<dbReference type="EMBL" id="BKCJ011370929">
    <property type="protein sequence ID" value="GFD26687.1"/>
    <property type="molecule type" value="Genomic_DNA"/>
</dbReference>
<name>A0A699UVN7_TANCI</name>
<gene>
    <name evidence="1" type="ORF">Tci_898656</name>
</gene>
<evidence type="ECO:0000313" key="1">
    <source>
        <dbReference type="EMBL" id="GFD26687.1"/>
    </source>
</evidence>
<organism evidence="1">
    <name type="scientific">Tanacetum cinerariifolium</name>
    <name type="common">Dalmatian daisy</name>
    <name type="synonym">Chrysanthemum cinerariifolium</name>
    <dbReference type="NCBI Taxonomy" id="118510"/>
    <lineage>
        <taxon>Eukaryota</taxon>
        <taxon>Viridiplantae</taxon>
        <taxon>Streptophyta</taxon>
        <taxon>Embryophyta</taxon>
        <taxon>Tracheophyta</taxon>
        <taxon>Spermatophyta</taxon>
        <taxon>Magnoliopsida</taxon>
        <taxon>eudicotyledons</taxon>
        <taxon>Gunneridae</taxon>
        <taxon>Pentapetalae</taxon>
        <taxon>asterids</taxon>
        <taxon>campanulids</taxon>
        <taxon>Asterales</taxon>
        <taxon>Asteraceae</taxon>
        <taxon>Asteroideae</taxon>
        <taxon>Anthemideae</taxon>
        <taxon>Anthemidinae</taxon>
        <taxon>Tanacetum</taxon>
    </lineage>
</organism>
<comment type="caution">
    <text evidence="1">The sequence shown here is derived from an EMBL/GenBank/DDBJ whole genome shotgun (WGS) entry which is preliminary data.</text>
</comment>
<protein>
    <recommendedName>
        <fullName evidence="2">Reverse transcriptase domain-containing protein</fullName>
    </recommendedName>
</protein>
<reference evidence="1" key="1">
    <citation type="journal article" date="2019" name="Sci. Rep.">
        <title>Draft genome of Tanacetum cinerariifolium, the natural source of mosquito coil.</title>
        <authorList>
            <person name="Yamashiro T."/>
            <person name="Shiraishi A."/>
            <person name="Satake H."/>
            <person name="Nakayama K."/>
        </authorList>
    </citation>
    <scope>NUCLEOTIDE SEQUENCE</scope>
</reference>
<sequence>PDNTYDVPFYDNSPPLDVSKDQFEEFSNFNDDSTSIDDDYFSIDNIDYVETSPLDYELVSLEEVEDDNLREKLLNINLLIVMIESLNDNPTPDHNLGEPRVHVPNVFPTHPTLMLDLDFIPSDNSLPEFKIFYFD</sequence>
<dbReference type="AlphaFoldDB" id="A0A699UVN7"/>